<feature type="region of interest" description="Disordered" evidence="6">
    <location>
        <begin position="1"/>
        <end position="26"/>
    </location>
</feature>
<dbReference type="OrthoDB" id="5296287at2759"/>
<reference evidence="10" key="1">
    <citation type="journal article" date="2015" name="Genome Announc.">
        <title>Genome sequence of the AIDS-associated pathogen Penicillium marneffei (ATCC18224) and its near taxonomic relative Talaromyces stipitatus (ATCC10500).</title>
        <authorList>
            <person name="Nierman W.C."/>
            <person name="Fedorova-Abrams N.D."/>
            <person name="Andrianopoulos A."/>
        </authorList>
    </citation>
    <scope>NUCLEOTIDE SEQUENCE [LARGE SCALE GENOMIC DNA]</scope>
    <source>
        <strain evidence="10">ATCC 10500 / CBS 375.48 / QM 6759 / NRRL 1006</strain>
    </source>
</reference>
<evidence type="ECO:0000313" key="9">
    <source>
        <dbReference type="EMBL" id="EED23150.1"/>
    </source>
</evidence>
<dbReference type="InterPro" id="IPR036259">
    <property type="entry name" value="MFS_trans_sf"/>
</dbReference>
<accession>B8LVA0</accession>
<evidence type="ECO:0000259" key="8">
    <source>
        <dbReference type="PROSITE" id="PS50850"/>
    </source>
</evidence>
<dbReference type="PROSITE" id="PS50850">
    <property type="entry name" value="MFS"/>
    <property type="match status" value="1"/>
</dbReference>
<feature type="transmembrane region" description="Helical" evidence="7">
    <location>
        <begin position="151"/>
        <end position="172"/>
    </location>
</feature>
<evidence type="ECO:0000256" key="7">
    <source>
        <dbReference type="SAM" id="Phobius"/>
    </source>
</evidence>
<comment type="similarity">
    <text evidence="2">Belongs to the major facilitator superfamily.</text>
</comment>
<dbReference type="PANTHER" id="PTHR23502:SF68">
    <property type="entry name" value="MULTIDRUG TRANSPORTER, PUTATIVE (AFU_ORTHOLOGUE AFUA_3G01120)-RELATED"/>
    <property type="match status" value="1"/>
</dbReference>
<dbReference type="InParanoid" id="B8LVA0"/>
<keyword evidence="4 7" id="KW-1133">Transmembrane helix</keyword>
<organism evidence="9 10">
    <name type="scientific">Talaromyces stipitatus (strain ATCC 10500 / CBS 375.48 / QM 6759 / NRRL 1006)</name>
    <name type="common">Penicillium stipitatum</name>
    <dbReference type="NCBI Taxonomy" id="441959"/>
    <lineage>
        <taxon>Eukaryota</taxon>
        <taxon>Fungi</taxon>
        <taxon>Dikarya</taxon>
        <taxon>Ascomycota</taxon>
        <taxon>Pezizomycotina</taxon>
        <taxon>Eurotiomycetes</taxon>
        <taxon>Eurotiomycetidae</taxon>
        <taxon>Eurotiales</taxon>
        <taxon>Trichocomaceae</taxon>
        <taxon>Talaromyces</taxon>
        <taxon>Talaromyces sect. Talaromyces</taxon>
    </lineage>
</organism>
<keyword evidence="10" id="KW-1185">Reference proteome</keyword>
<feature type="transmembrane region" description="Helical" evidence="7">
    <location>
        <begin position="184"/>
        <end position="208"/>
    </location>
</feature>
<keyword evidence="3 7" id="KW-0812">Transmembrane</keyword>
<feature type="transmembrane region" description="Helical" evidence="7">
    <location>
        <begin position="429"/>
        <end position="452"/>
    </location>
</feature>
<dbReference type="GO" id="GO:0022857">
    <property type="term" value="F:transmembrane transporter activity"/>
    <property type="evidence" value="ECO:0007669"/>
    <property type="project" value="InterPro"/>
</dbReference>
<dbReference type="PANTHER" id="PTHR23502">
    <property type="entry name" value="MAJOR FACILITATOR SUPERFAMILY"/>
    <property type="match status" value="1"/>
</dbReference>
<dbReference type="PhylomeDB" id="B8LVA0"/>
<feature type="transmembrane region" description="Helical" evidence="7">
    <location>
        <begin position="57"/>
        <end position="78"/>
    </location>
</feature>
<dbReference type="AlphaFoldDB" id="B8LVA0"/>
<feature type="transmembrane region" description="Helical" evidence="7">
    <location>
        <begin position="328"/>
        <end position="348"/>
    </location>
</feature>
<feature type="transmembrane region" description="Helical" evidence="7">
    <location>
        <begin position="214"/>
        <end position="243"/>
    </location>
</feature>
<protein>
    <submittedName>
        <fullName evidence="9">Bicyclomycin resistance protein, putative</fullName>
    </submittedName>
</protein>
<dbReference type="RefSeq" id="XP_002340537.1">
    <property type="nucleotide sequence ID" value="XM_002340496.1"/>
</dbReference>
<evidence type="ECO:0000256" key="4">
    <source>
        <dbReference type="ARBA" id="ARBA00022989"/>
    </source>
</evidence>
<dbReference type="GeneID" id="8105956"/>
<feature type="transmembrane region" description="Helical" evidence="7">
    <location>
        <begin position="396"/>
        <end position="417"/>
    </location>
</feature>
<dbReference type="GO" id="GO:0016020">
    <property type="term" value="C:membrane"/>
    <property type="evidence" value="ECO:0007669"/>
    <property type="project" value="UniProtKB-SubCell"/>
</dbReference>
<dbReference type="eggNOG" id="KOG0255">
    <property type="taxonomic scope" value="Eukaryota"/>
</dbReference>
<dbReference type="Pfam" id="PF07690">
    <property type="entry name" value="MFS_1"/>
    <property type="match status" value="1"/>
</dbReference>
<feature type="transmembrane region" description="Helical" evidence="7">
    <location>
        <begin position="369"/>
        <end position="390"/>
    </location>
</feature>
<proteinExistence type="inferred from homology"/>
<evidence type="ECO:0000256" key="2">
    <source>
        <dbReference type="ARBA" id="ARBA00008335"/>
    </source>
</evidence>
<feature type="transmembrane region" description="Helical" evidence="7">
    <location>
        <begin position="464"/>
        <end position="484"/>
    </location>
</feature>
<keyword evidence="5 7" id="KW-0472">Membrane</keyword>
<gene>
    <name evidence="9" type="ORF">TSTA_066030</name>
</gene>
<evidence type="ECO:0000256" key="5">
    <source>
        <dbReference type="ARBA" id="ARBA00023136"/>
    </source>
</evidence>
<dbReference type="InterPro" id="IPR011701">
    <property type="entry name" value="MFS"/>
</dbReference>
<dbReference type="EMBL" id="EQ962652">
    <property type="protein sequence ID" value="EED23150.1"/>
    <property type="molecule type" value="Genomic_DNA"/>
</dbReference>
<evidence type="ECO:0000256" key="1">
    <source>
        <dbReference type="ARBA" id="ARBA00004141"/>
    </source>
</evidence>
<evidence type="ECO:0000313" key="10">
    <source>
        <dbReference type="Proteomes" id="UP000001745"/>
    </source>
</evidence>
<dbReference type="VEuPathDB" id="FungiDB:TSTA_066030"/>
<dbReference type="STRING" id="441959.B8LVA0"/>
<dbReference type="FunFam" id="1.20.1250.20:FF:000011">
    <property type="entry name" value="MFS multidrug transporter, putative"/>
    <property type="match status" value="1"/>
</dbReference>
<dbReference type="CDD" id="cd17323">
    <property type="entry name" value="MFS_Tpo1_MDR_like"/>
    <property type="match status" value="1"/>
</dbReference>
<feature type="transmembrane region" description="Helical" evidence="7">
    <location>
        <begin position="283"/>
        <end position="308"/>
    </location>
</feature>
<name>B8LVA0_TALSN</name>
<feature type="transmembrane region" description="Helical" evidence="7">
    <location>
        <begin position="98"/>
        <end position="117"/>
    </location>
</feature>
<dbReference type="InterPro" id="IPR020846">
    <property type="entry name" value="MFS_dom"/>
</dbReference>
<comment type="subcellular location">
    <subcellularLocation>
        <location evidence="1">Membrane</location>
        <topology evidence="1">Multi-pass membrane protein</topology>
    </subcellularLocation>
</comment>
<evidence type="ECO:0000256" key="6">
    <source>
        <dbReference type="SAM" id="MobiDB-lite"/>
    </source>
</evidence>
<dbReference type="HOGENOM" id="CLU_008455_1_2_1"/>
<dbReference type="SUPFAM" id="SSF103473">
    <property type="entry name" value="MFS general substrate transporter"/>
    <property type="match status" value="1"/>
</dbReference>
<feature type="transmembrane region" description="Helical" evidence="7">
    <location>
        <begin position="124"/>
        <end position="145"/>
    </location>
</feature>
<evidence type="ECO:0000256" key="3">
    <source>
        <dbReference type="ARBA" id="ARBA00022692"/>
    </source>
</evidence>
<dbReference type="Proteomes" id="UP000001745">
    <property type="component" value="Unassembled WGS sequence"/>
</dbReference>
<feature type="domain" description="Major facilitator superfamily (MFS) profile" evidence="8">
    <location>
        <begin position="59"/>
        <end position="490"/>
    </location>
</feature>
<dbReference type="OMA" id="FMSLQMY"/>
<dbReference type="Gene3D" id="1.20.1250.20">
    <property type="entry name" value="MFS general substrate transporter like domains"/>
    <property type="match status" value="1"/>
</dbReference>
<sequence length="499" mass="54737">MPEPSDSDLVSQPVTDPEKDGDVAEETNIADIDPNLVWWDGENDPNNPYNWPTWRKALNCGLVSALSFITPLTSSIFAPGVPQLMRDFHNDNTELASFVVSVFVLGFALGPLLVAPLSEIYGRLIVYHVCNVGFIAFLIACAVAPSLNSLIVFRFFSGALGSAPLTNSGGTVADTIHQEKRGRVMSITLIGTLLGPAVGPVIGGFLANAKGWRWVFWLCTIVAGALGLAMFFCCSETYAPILLERKAQRLRKTTNNPLLRSKLDRNLSPRDYFIRSIVRPIKLLFLSPICTIFAVYLAIVYGYLYLLFTSFSEVFTTVYGFNTGTSGLSYLGIGVGNLCGLVYYSATSDRTMQRMAKMSKDTQDLKPEYRLPLLRVGAVLLPTGLFIYGWTVEYKVQWIVPILGTAIFGIGAILCMIPTITYLVDAFTIYAASAMAANTVIRSIAGSVLPLAGSKMYETLGYGWGNSLLGFIAACMIPVPWVIIRYGEFLRRKYSVENL</sequence>